<dbReference type="Pfam" id="PF05673">
    <property type="entry name" value="DUF815"/>
    <property type="match status" value="1"/>
</dbReference>
<evidence type="ECO:0000313" key="1">
    <source>
        <dbReference type="EMBL" id="HIQ60839.1"/>
    </source>
</evidence>
<dbReference type="EMBL" id="DVFO01000044">
    <property type="protein sequence ID" value="HIQ60839.1"/>
    <property type="molecule type" value="Genomic_DNA"/>
</dbReference>
<dbReference type="PANTHER" id="PTHR42935">
    <property type="entry name" value="SLR0930 PROTEIN"/>
    <property type="match status" value="1"/>
</dbReference>
<dbReference type="PANTHER" id="PTHR42935:SF1">
    <property type="entry name" value="SLR0930 PROTEIN"/>
    <property type="match status" value="1"/>
</dbReference>
<reference evidence="1" key="1">
    <citation type="submission" date="2020-10" db="EMBL/GenBank/DDBJ databases">
        <authorList>
            <person name="Gilroy R."/>
        </authorList>
    </citation>
    <scope>NUCLEOTIDE SEQUENCE</scope>
    <source>
        <strain evidence="1">ChiGjej2B2-12916</strain>
    </source>
</reference>
<dbReference type="InterPro" id="IPR027417">
    <property type="entry name" value="P-loop_NTPase"/>
</dbReference>
<dbReference type="InterPro" id="IPR008533">
    <property type="entry name" value="DUF815"/>
</dbReference>
<sequence>MELSHVHIGLSTLSVYRDLLDQPVLVALSKLSQALETGGGLTAAQHYSQLFYEMQRSGSPSLGHWLYEALRWSQGPYPTAIAKGECPAHLEYAARLDINTLNQIGLISSQTWLDAITAATPAKLRPLLPQMLIWPPAPPFVLPSLSRAYRQEGVGPLARHKAFVWEDGTLVPVPHPDCPTSQQLMGYEHHRNQVVQNTRALLAGKYVNNVLLYGESGTGKSATVKHLLTLPGMEQLRLIEADKENLSGLPALIRSLEGQPLKFIIFIDDLTFDRDDPTYSVLKTILEGGVERRPQNVAIYATSNRRHLVRQTISERAGDEMDRNETIREKTSLADRFGLRILYQGLSRGEFLDLVDLFAAQHGCTLPQEQLHQQAIAWERHHGSTTPRTALQFVLSL</sequence>
<dbReference type="GO" id="GO:0005524">
    <property type="term" value="F:ATP binding"/>
    <property type="evidence" value="ECO:0007669"/>
    <property type="project" value="UniProtKB-KW"/>
</dbReference>
<dbReference type="SUPFAM" id="SSF52540">
    <property type="entry name" value="P-loop containing nucleoside triphosphate hydrolases"/>
    <property type="match status" value="1"/>
</dbReference>
<proteinExistence type="predicted"/>
<dbReference type="CDD" id="cd00009">
    <property type="entry name" value="AAA"/>
    <property type="match status" value="1"/>
</dbReference>
<dbReference type="AlphaFoldDB" id="A0A9D0YRS1"/>
<dbReference type="Proteomes" id="UP000886879">
    <property type="component" value="Unassembled WGS sequence"/>
</dbReference>
<protein>
    <submittedName>
        <fullName evidence="1">ATP-binding protein</fullName>
    </submittedName>
</protein>
<evidence type="ECO:0000313" key="2">
    <source>
        <dbReference type="Proteomes" id="UP000886879"/>
    </source>
</evidence>
<comment type="caution">
    <text evidence="1">The sequence shown here is derived from an EMBL/GenBank/DDBJ whole genome shotgun (WGS) entry which is preliminary data.</text>
</comment>
<reference evidence="1" key="2">
    <citation type="journal article" date="2021" name="PeerJ">
        <title>Extensive microbial diversity within the chicken gut microbiome revealed by metagenomics and culture.</title>
        <authorList>
            <person name="Gilroy R."/>
            <person name="Ravi A."/>
            <person name="Getino M."/>
            <person name="Pursley I."/>
            <person name="Horton D.L."/>
            <person name="Alikhan N.F."/>
            <person name="Baker D."/>
            <person name="Gharbi K."/>
            <person name="Hall N."/>
            <person name="Watson M."/>
            <person name="Adriaenssens E.M."/>
            <person name="Foster-Nyarko E."/>
            <person name="Jarju S."/>
            <person name="Secka A."/>
            <person name="Antonio M."/>
            <person name="Oren A."/>
            <person name="Chaudhuri R.R."/>
            <person name="La Ragione R."/>
            <person name="Hildebrand F."/>
            <person name="Pallen M.J."/>
        </authorList>
    </citation>
    <scope>NUCLEOTIDE SEQUENCE</scope>
    <source>
        <strain evidence="1">ChiGjej2B2-12916</strain>
    </source>
</reference>
<name>A0A9D0YRS1_9FIRM</name>
<organism evidence="1 2">
    <name type="scientific">Candidatus Enterenecus faecium</name>
    <dbReference type="NCBI Taxonomy" id="2840780"/>
    <lineage>
        <taxon>Bacteria</taxon>
        <taxon>Bacillati</taxon>
        <taxon>Bacillota</taxon>
        <taxon>Clostridia</taxon>
        <taxon>Eubacteriales</taxon>
        <taxon>Candidatus Enterenecus</taxon>
    </lineage>
</organism>
<keyword evidence="1" id="KW-0067">ATP-binding</keyword>
<accession>A0A9D0YRS1</accession>
<keyword evidence="1" id="KW-0547">Nucleotide-binding</keyword>
<gene>
    <name evidence="1" type="ORF">IAD31_04495</name>
</gene>
<dbReference type="Gene3D" id="3.40.50.300">
    <property type="entry name" value="P-loop containing nucleotide triphosphate hydrolases"/>
    <property type="match status" value="1"/>
</dbReference>